<feature type="compositionally biased region" description="Basic and acidic residues" evidence="1">
    <location>
        <begin position="203"/>
        <end position="213"/>
    </location>
</feature>
<dbReference type="STRING" id="743788.S8F8K0"/>
<evidence type="ECO:0000256" key="1">
    <source>
        <dbReference type="SAM" id="MobiDB-lite"/>
    </source>
</evidence>
<feature type="region of interest" description="Disordered" evidence="1">
    <location>
        <begin position="161"/>
        <end position="180"/>
    </location>
</feature>
<organism evidence="2 3">
    <name type="scientific">Fomitopsis schrenkii</name>
    <name type="common">Brown rot fungus</name>
    <dbReference type="NCBI Taxonomy" id="2126942"/>
    <lineage>
        <taxon>Eukaryota</taxon>
        <taxon>Fungi</taxon>
        <taxon>Dikarya</taxon>
        <taxon>Basidiomycota</taxon>
        <taxon>Agaricomycotina</taxon>
        <taxon>Agaricomycetes</taxon>
        <taxon>Polyporales</taxon>
        <taxon>Fomitopsis</taxon>
    </lineage>
</organism>
<reference evidence="2 3" key="1">
    <citation type="journal article" date="2012" name="Science">
        <title>The Paleozoic origin of enzymatic lignin decomposition reconstructed from 31 fungal genomes.</title>
        <authorList>
            <person name="Floudas D."/>
            <person name="Binder M."/>
            <person name="Riley R."/>
            <person name="Barry K."/>
            <person name="Blanchette R.A."/>
            <person name="Henrissat B."/>
            <person name="Martinez A.T."/>
            <person name="Otillar R."/>
            <person name="Spatafora J.W."/>
            <person name="Yadav J.S."/>
            <person name="Aerts A."/>
            <person name="Benoit I."/>
            <person name="Boyd A."/>
            <person name="Carlson A."/>
            <person name="Copeland A."/>
            <person name="Coutinho P.M."/>
            <person name="de Vries R.P."/>
            <person name="Ferreira P."/>
            <person name="Findley K."/>
            <person name="Foster B."/>
            <person name="Gaskell J."/>
            <person name="Glotzer D."/>
            <person name="Gorecki P."/>
            <person name="Heitman J."/>
            <person name="Hesse C."/>
            <person name="Hori C."/>
            <person name="Igarashi K."/>
            <person name="Jurgens J.A."/>
            <person name="Kallen N."/>
            <person name="Kersten P."/>
            <person name="Kohler A."/>
            <person name="Kuees U."/>
            <person name="Kumar T.K.A."/>
            <person name="Kuo A."/>
            <person name="LaButti K."/>
            <person name="Larrondo L.F."/>
            <person name="Lindquist E."/>
            <person name="Ling A."/>
            <person name="Lombard V."/>
            <person name="Lucas S."/>
            <person name="Lundell T."/>
            <person name="Martin R."/>
            <person name="McLaughlin D.J."/>
            <person name="Morgenstern I."/>
            <person name="Morin E."/>
            <person name="Murat C."/>
            <person name="Nagy L.G."/>
            <person name="Nolan M."/>
            <person name="Ohm R.A."/>
            <person name="Patyshakuliyeva A."/>
            <person name="Rokas A."/>
            <person name="Ruiz-Duenas F.J."/>
            <person name="Sabat G."/>
            <person name="Salamov A."/>
            <person name="Samejima M."/>
            <person name="Schmutz J."/>
            <person name="Slot J.C."/>
            <person name="St John F."/>
            <person name="Stenlid J."/>
            <person name="Sun H."/>
            <person name="Sun S."/>
            <person name="Syed K."/>
            <person name="Tsang A."/>
            <person name="Wiebenga A."/>
            <person name="Young D."/>
            <person name="Pisabarro A."/>
            <person name="Eastwood D.C."/>
            <person name="Martin F."/>
            <person name="Cullen D."/>
            <person name="Grigoriev I.V."/>
            <person name="Hibbett D.S."/>
        </authorList>
    </citation>
    <scope>NUCLEOTIDE SEQUENCE</scope>
    <source>
        <strain evidence="3">FP-58527</strain>
    </source>
</reference>
<dbReference type="EMBL" id="KE504216">
    <property type="protein sequence ID" value="EPS95074.1"/>
    <property type="molecule type" value="Genomic_DNA"/>
</dbReference>
<proteinExistence type="predicted"/>
<evidence type="ECO:0000313" key="2">
    <source>
        <dbReference type="EMBL" id="EPS95074.1"/>
    </source>
</evidence>
<dbReference type="HOGENOM" id="CLU_1294432_0_0_1"/>
<feature type="region of interest" description="Disordered" evidence="1">
    <location>
        <begin position="189"/>
        <end position="213"/>
    </location>
</feature>
<dbReference type="AlphaFoldDB" id="S8F8K0"/>
<evidence type="ECO:0000313" key="3">
    <source>
        <dbReference type="Proteomes" id="UP000015241"/>
    </source>
</evidence>
<keyword evidence="3" id="KW-1185">Reference proteome</keyword>
<name>S8F8K0_FOMSC</name>
<dbReference type="Proteomes" id="UP000015241">
    <property type="component" value="Unassembled WGS sequence"/>
</dbReference>
<gene>
    <name evidence="2" type="ORF">FOMPIDRAFT_1019677</name>
</gene>
<protein>
    <submittedName>
        <fullName evidence="2">Uncharacterized protein</fullName>
    </submittedName>
</protein>
<sequence length="213" mass="23312">MGLFEGYDREKAEKEGSFGGEMKYRDITYGHPTVELLDRNTPLAKLLDDLAKILQRHYLAVEPKCQGPIPARTSTAALSTAGAFVDGLRRAAAKAALGNPKAPAPSTAVLQPVPELMDHQKVLDAFLAAVTGDQIAWQALKKTSDQFEPFKNSAVMQRTRELRSYQSSGSKRGSEDDLILQDAAQADRLKRARNETTGLSSVSEEHEVSRDVD</sequence>
<accession>S8F8K0</accession>
<dbReference type="InParanoid" id="S8F8K0"/>